<gene>
    <name evidence="2" type="ORF">ODALV1_LOCUS7948</name>
</gene>
<dbReference type="InterPro" id="IPR010562">
    <property type="entry name" value="Haemolymph_juvenile_hormone-bd"/>
</dbReference>
<dbReference type="PANTHER" id="PTHR11008:SF9">
    <property type="entry name" value="PROTEIN TAKEOUT-LIKE PROTEIN"/>
    <property type="match status" value="1"/>
</dbReference>
<evidence type="ECO:0000313" key="3">
    <source>
        <dbReference type="Proteomes" id="UP001642540"/>
    </source>
</evidence>
<dbReference type="EMBL" id="CAXLJM020000024">
    <property type="protein sequence ID" value="CAL8091489.1"/>
    <property type="molecule type" value="Genomic_DNA"/>
</dbReference>
<organism evidence="2 3">
    <name type="scientific">Orchesella dallaii</name>
    <dbReference type="NCBI Taxonomy" id="48710"/>
    <lineage>
        <taxon>Eukaryota</taxon>
        <taxon>Metazoa</taxon>
        <taxon>Ecdysozoa</taxon>
        <taxon>Arthropoda</taxon>
        <taxon>Hexapoda</taxon>
        <taxon>Collembola</taxon>
        <taxon>Entomobryomorpha</taxon>
        <taxon>Entomobryoidea</taxon>
        <taxon>Orchesellidae</taxon>
        <taxon>Orchesellinae</taxon>
        <taxon>Orchesella</taxon>
    </lineage>
</organism>
<dbReference type="SMART" id="SM00700">
    <property type="entry name" value="JHBP"/>
    <property type="match status" value="1"/>
</dbReference>
<evidence type="ECO:0008006" key="4">
    <source>
        <dbReference type="Google" id="ProtNLM"/>
    </source>
</evidence>
<feature type="signal peptide" evidence="1">
    <location>
        <begin position="1"/>
        <end position="23"/>
    </location>
</feature>
<dbReference type="PANTHER" id="PTHR11008">
    <property type="entry name" value="PROTEIN TAKEOUT-LIKE PROTEIN"/>
    <property type="match status" value="1"/>
</dbReference>
<dbReference type="Proteomes" id="UP001642540">
    <property type="component" value="Unassembled WGS sequence"/>
</dbReference>
<dbReference type="Gene3D" id="3.15.10.30">
    <property type="entry name" value="Haemolymph juvenile hormone binding protein"/>
    <property type="match status" value="1"/>
</dbReference>
<proteinExistence type="predicted"/>
<evidence type="ECO:0000313" key="2">
    <source>
        <dbReference type="EMBL" id="CAL8091489.1"/>
    </source>
</evidence>
<accession>A0ABP1Q9D6</accession>
<reference evidence="2 3" key="1">
    <citation type="submission" date="2024-08" db="EMBL/GenBank/DDBJ databases">
        <authorList>
            <person name="Cucini C."/>
            <person name="Frati F."/>
        </authorList>
    </citation>
    <scope>NUCLEOTIDE SEQUENCE [LARGE SCALE GENOMIC DNA]</scope>
</reference>
<feature type="chain" id="PRO_5046177687" description="Protein takeout" evidence="1">
    <location>
        <begin position="24"/>
        <end position="274"/>
    </location>
</feature>
<protein>
    <recommendedName>
        <fullName evidence="4">Protein takeout</fullName>
    </recommendedName>
</protein>
<keyword evidence="1" id="KW-0732">Signal</keyword>
<dbReference type="Pfam" id="PF06585">
    <property type="entry name" value="JHBP"/>
    <property type="match status" value="1"/>
</dbReference>
<dbReference type="InterPro" id="IPR038606">
    <property type="entry name" value="To_sf"/>
</dbReference>
<sequence length="274" mass="30761">MFKLKLTGLLLLGLCLSVNPIAGAHNDDNSLDKESEVCVQFGDYLSKLILKIINDLKQHMHDGIPSLGIPPLDPLQLDDNSFHVSKSYQYDIAGNTRRSQIENLREFNVTHISTSILRLQVNMSIDIPFVLVTGRYSLRGKLINVIPVSGNGPFILKPEDVTASITSELKLEHSHFQMKSMDFNLDMRDLFVQFQGLYGGNSVGNLVNKLLNKFGLGLYHKIESKLHESLRVALMTVINEKLKEIPLVQLVGGMNSPCREQFENVHAPNEVHLF</sequence>
<comment type="caution">
    <text evidence="2">The sequence shown here is derived from an EMBL/GenBank/DDBJ whole genome shotgun (WGS) entry which is preliminary data.</text>
</comment>
<name>A0ABP1Q9D6_9HEXA</name>
<keyword evidence="3" id="KW-1185">Reference proteome</keyword>
<evidence type="ECO:0000256" key="1">
    <source>
        <dbReference type="SAM" id="SignalP"/>
    </source>
</evidence>